<sequence length="93" mass="10340">MRAALSLFLIDSSSNPASLSRFQIDSSLRGLCKTLAPGVKDNAPTLGVLGLVIPYKTLDYRPPSSHFLYHALRRRFFSHFLLLSISLFLCVSL</sequence>
<evidence type="ECO:0000313" key="1">
    <source>
        <dbReference type="EMBL" id="MBX06487.1"/>
    </source>
</evidence>
<dbReference type="EMBL" id="GGEC01026003">
    <property type="protein sequence ID" value="MBX06487.1"/>
    <property type="molecule type" value="Transcribed_RNA"/>
</dbReference>
<dbReference type="AlphaFoldDB" id="A0A2P2KL90"/>
<name>A0A2P2KL90_RHIMU</name>
<protein>
    <submittedName>
        <fullName evidence="1">Uncharacterized protein</fullName>
    </submittedName>
</protein>
<reference evidence="1" key="1">
    <citation type="submission" date="2018-02" db="EMBL/GenBank/DDBJ databases">
        <title>Rhizophora mucronata_Transcriptome.</title>
        <authorList>
            <person name="Meera S.P."/>
            <person name="Sreeshan A."/>
            <person name="Augustine A."/>
        </authorList>
    </citation>
    <scope>NUCLEOTIDE SEQUENCE</scope>
    <source>
        <tissue evidence="1">Leaf</tissue>
    </source>
</reference>
<accession>A0A2P2KL90</accession>
<organism evidence="1">
    <name type="scientific">Rhizophora mucronata</name>
    <name type="common">Asiatic mangrove</name>
    <dbReference type="NCBI Taxonomy" id="61149"/>
    <lineage>
        <taxon>Eukaryota</taxon>
        <taxon>Viridiplantae</taxon>
        <taxon>Streptophyta</taxon>
        <taxon>Embryophyta</taxon>
        <taxon>Tracheophyta</taxon>
        <taxon>Spermatophyta</taxon>
        <taxon>Magnoliopsida</taxon>
        <taxon>eudicotyledons</taxon>
        <taxon>Gunneridae</taxon>
        <taxon>Pentapetalae</taxon>
        <taxon>rosids</taxon>
        <taxon>fabids</taxon>
        <taxon>Malpighiales</taxon>
        <taxon>Rhizophoraceae</taxon>
        <taxon>Rhizophora</taxon>
    </lineage>
</organism>
<proteinExistence type="predicted"/>